<dbReference type="PANTHER" id="PTHR40780:SF2">
    <property type="entry name" value="DUF3669 DOMAIN-CONTAINING PROTEIN"/>
    <property type="match status" value="1"/>
</dbReference>
<keyword evidence="2" id="KW-1185">Reference proteome</keyword>
<dbReference type="AlphaFoldDB" id="A0A8H4Q085"/>
<name>A0A8H4Q085_9HYPO</name>
<gene>
    <name evidence="1" type="ORF">G6O67_000924</name>
</gene>
<organism evidence="1 2">
    <name type="scientific">Ophiocordyceps sinensis</name>
    <dbReference type="NCBI Taxonomy" id="72228"/>
    <lineage>
        <taxon>Eukaryota</taxon>
        <taxon>Fungi</taxon>
        <taxon>Dikarya</taxon>
        <taxon>Ascomycota</taxon>
        <taxon>Pezizomycotina</taxon>
        <taxon>Sordariomycetes</taxon>
        <taxon>Hypocreomycetidae</taxon>
        <taxon>Hypocreales</taxon>
        <taxon>Ophiocordycipitaceae</taxon>
        <taxon>Ophiocordyceps</taxon>
    </lineage>
</organism>
<proteinExistence type="predicted"/>
<dbReference type="OrthoDB" id="2993351at2759"/>
<comment type="caution">
    <text evidence="1">The sequence shown here is derived from an EMBL/GenBank/DDBJ whole genome shotgun (WGS) entry which is preliminary data.</text>
</comment>
<evidence type="ECO:0000313" key="1">
    <source>
        <dbReference type="EMBL" id="KAF4513683.1"/>
    </source>
</evidence>
<evidence type="ECO:0008006" key="3">
    <source>
        <dbReference type="Google" id="ProtNLM"/>
    </source>
</evidence>
<dbReference type="Proteomes" id="UP000557566">
    <property type="component" value="Unassembled WGS sequence"/>
</dbReference>
<protein>
    <recommendedName>
        <fullName evidence="3">DUF3669 domain-containing protein</fullName>
    </recommendedName>
</protein>
<dbReference type="EMBL" id="JAAVMX010000001">
    <property type="protein sequence ID" value="KAF4513683.1"/>
    <property type="molecule type" value="Genomic_DNA"/>
</dbReference>
<accession>A0A8H4Q085</accession>
<reference evidence="1 2" key="1">
    <citation type="journal article" date="2020" name="Genome Biol. Evol.">
        <title>A new high-quality draft genome assembly of the Chinese cordyceps Ophiocordyceps sinensis.</title>
        <authorList>
            <person name="Shu R."/>
            <person name="Zhang J."/>
            <person name="Meng Q."/>
            <person name="Zhang H."/>
            <person name="Zhou G."/>
            <person name="Li M."/>
            <person name="Wu P."/>
            <person name="Zhao Y."/>
            <person name="Chen C."/>
            <person name="Qin Q."/>
        </authorList>
    </citation>
    <scope>NUCLEOTIDE SEQUENCE [LARGE SCALE GENOMIC DNA]</scope>
    <source>
        <strain evidence="1 2">IOZ07</strain>
    </source>
</reference>
<dbReference type="PANTHER" id="PTHR40780">
    <property type="entry name" value="DUF3669 DOMAIN-CONTAINING PROTEIN"/>
    <property type="match status" value="1"/>
</dbReference>
<evidence type="ECO:0000313" key="2">
    <source>
        <dbReference type="Proteomes" id="UP000557566"/>
    </source>
</evidence>
<sequence length="394" mass="44100">MASREQSSTYSTTSSLVRDAQFLSASELDSVPGQTVLQRCLSVRSVISTSSSFAVRYGEAASRPPQQLVEIGIGLQGVILEQGGKQLVFKKELAHIVSHPSFIWNVQHEHLLHLRVIAAFDRYCEAVGCLVRVPRVFDLILPSDEQFWADMLPKLPEPFRQRTTTITMERLLPLPKVVRRALVREFSAIPDLDDDKVDGILAMVPNKHCLARTCLGVQDRLVHHDKFTLRNMPLWLKRMQLLAMDTHTIASQLGMAYALMHWGACIDGDDVEFVLGTSALPSTTGAAAQGEQTIPGFQHRAVGLYLIDFGQCSEVDLSDDVDVVYQRFRGIMVTGTSQDYIPHCHKTPDLFAEFARAYVDAGNKILADKGMGGRFDLEWFVKDYQEYAEDFLVP</sequence>